<dbReference type="OrthoDB" id="20772at2759"/>
<keyword evidence="4" id="KW-1185">Reference proteome</keyword>
<dbReference type="InParanoid" id="A0A164ZBT2"/>
<dbReference type="PANTHER" id="PTHR23099">
    <property type="entry name" value="TRANSCRIPTIONAL REGULATOR"/>
    <property type="match status" value="1"/>
</dbReference>
<feature type="region of interest" description="Disordered" evidence="1">
    <location>
        <begin position="95"/>
        <end position="114"/>
    </location>
</feature>
<dbReference type="RefSeq" id="XP_018184463.1">
    <property type="nucleotide sequence ID" value="XM_018336697.1"/>
</dbReference>
<dbReference type="Pfam" id="PF17283">
    <property type="entry name" value="Zn_ribbon_SprT"/>
    <property type="match status" value="1"/>
</dbReference>
<sequence length="626" mass="71205">MMLACFFKFPESTTKPELHLIDMARLHIDSDDEFPDIDLATFQLSQRIVDTEIQSNEFLDRHCEKWTKKNSQSLNEQTAITNEDHCKKLHGNEASYQGERGCSNTPPRKSQKRMPGKIDMFRSHFESELIPSSGEACPNSHICLKSPHYNVASDRQTLVVVDQPQIKGDFSRLQENNQMLSRKWNSKREPFHPLENSRRTWIPDISYLYAESSSSGQEPECVEAAGCKRVNTDTGQCQKLQNERASFPEIDTGAILIYSPPNTKSPSKFSSAGSTSRLTPPQLYPKQRFSVKRKGNSPYVHKEGDDKFLSQTRIDKANDQDELVPLQDQGQNKDAVSRSSDKMAQHGINKRIDHLAGPNKRKFDQEKYDLGESFLTELDLKITGGKIAELTASGGGVRLVWSKKLNTTAGRANWKREVINSGTANSNRSAQYRHHASIELAEKVINNNDRLLNVIAHEYCHLATFMIDNIQDKPHGKAFKEWARKCSTLFGNRGILVTTKHSYDINYKYTWQCQDCGLEYKRHSKSIDPRRHACGNCKSQLVQTRPSPRMAGPTSYQLFVKHNYKTIREDHPHCTQKELMGLLGKAYKMAEGRIVKLESDEHGKNNNPDFEMDVISRALEVSSLDP</sequence>
<proteinExistence type="predicted"/>
<gene>
    <name evidence="3" type="ORF">L228DRAFT_55708</name>
</gene>
<dbReference type="InterPro" id="IPR035240">
    <property type="entry name" value="SprT_Zn_ribbon"/>
</dbReference>
<dbReference type="SUPFAM" id="SSF47095">
    <property type="entry name" value="HMG-box"/>
    <property type="match status" value="1"/>
</dbReference>
<dbReference type="Proteomes" id="UP000076632">
    <property type="component" value="Unassembled WGS sequence"/>
</dbReference>
<protein>
    <recommendedName>
        <fullName evidence="2">SprT-like domain-containing protein</fullName>
    </recommendedName>
</protein>
<dbReference type="GO" id="GO:0006950">
    <property type="term" value="P:response to stress"/>
    <property type="evidence" value="ECO:0007669"/>
    <property type="project" value="UniProtKB-ARBA"/>
</dbReference>
<dbReference type="GO" id="GO:0005634">
    <property type="term" value="C:nucleus"/>
    <property type="evidence" value="ECO:0007669"/>
    <property type="project" value="TreeGrafter"/>
</dbReference>
<feature type="compositionally biased region" description="Polar residues" evidence="1">
    <location>
        <begin position="261"/>
        <end position="279"/>
    </location>
</feature>
<dbReference type="EMBL" id="KV407469">
    <property type="protein sequence ID" value="KZF18908.1"/>
    <property type="molecule type" value="Genomic_DNA"/>
</dbReference>
<dbReference type="GeneID" id="28901834"/>
<dbReference type="Pfam" id="PF10263">
    <property type="entry name" value="SprT-like"/>
    <property type="match status" value="1"/>
</dbReference>
<dbReference type="SMART" id="SM00731">
    <property type="entry name" value="SprT"/>
    <property type="match status" value="1"/>
</dbReference>
<name>A0A164ZBT2_XYLHT</name>
<dbReference type="PANTHER" id="PTHR23099:SF0">
    <property type="entry name" value="GERM CELL NUCLEAR ACIDIC PROTEIN"/>
    <property type="match status" value="1"/>
</dbReference>
<dbReference type="InterPro" id="IPR006640">
    <property type="entry name" value="SprT-like_domain"/>
</dbReference>
<dbReference type="CDD" id="cd00084">
    <property type="entry name" value="HMG-box_SF"/>
    <property type="match status" value="1"/>
</dbReference>
<dbReference type="InterPro" id="IPR036910">
    <property type="entry name" value="HMG_box_dom_sf"/>
</dbReference>
<organism evidence="3 4">
    <name type="scientific">Xylona heveae (strain CBS 132557 / TC161)</name>
    <dbReference type="NCBI Taxonomy" id="1328760"/>
    <lineage>
        <taxon>Eukaryota</taxon>
        <taxon>Fungi</taxon>
        <taxon>Dikarya</taxon>
        <taxon>Ascomycota</taxon>
        <taxon>Pezizomycotina</taxon>
        <taxon>Xylonomycetes</taxon>
        <taxon>Xylonales</taxon>
        <taxon>Xylonaceae</taxon>
        <taxon>Xylona</taxon>
    </lineage>
</organism>
<feature type="region of interest" description="Disordered" evidence="1">
    <location>
        <begin position="261"/>
        <end position="282"/>
    </location>
</feature>
<evidence type="ECO:0000256" key="1">
    <source>
        <dbReference type="SAM" id="MobiDB-lite"/>
    </source>
</evidence>
<dbReference type="STRING" id="1328760.A0A164ZBT2"/>
<feature type="domain" description="SprT-like" evidence="2">
    <location>
        <begin position="385"/>
        <end position="544"/>
    </location>
</feature>
<evidence type="ECO:0000313" key="3">
    <source>
        <dbReference type="EMBL" id="KZF18908.1"/>
    </source>
</evidence>
<evidence type="ECO:0000313" key="4">
    <source>
        <dbReference type="Proteomes" id="UP000076632"/>
    </source>
</evidence>
<accession>A0A164ZBT2</accession>
<dbReference type="AlphaFoldDB" id="A0A164ZBT2"/>
<reference evidence="3 4" key="1">
    <citation type="journal article" date="2016" name="Fungal Biol.">
        <title>The genome of Xylona heveae provides a window into fungal endophytism.</title>
        <authorList>
            <person name="Gazis R."/>
            <person name="Kuo A."/>
            <person name="Riley R."/>
            <person name="LaButti K."/>
            <person name="Lipzen A."/>
            <person name="Lin J."/>
            <person name="Amirebrahimi M."/>
            <person name="Hesse C.N."/>
            <person name="Spatafora J.W."/>
            <person name="Henrissat B."/>
            <person name="Hainaut M."/>
            <person name="Grigoriev I.V."/>
            <person name="Hibbett D.S."/>
        </authorList>
    </citation>
    <scope>NUCLEOTIDE SEQUENCE [LARGE SCALE GENOMIC DNA]</scope>
    <source>
        <strain evidence="3 4">TC161</strain>
    </source>
</reference>
<evidence type="ECO:0000259" key="2">
    <source>
        <dbReference type="SMART" id="SM00731"/>
    </source>
</evidence>